<evidence type="ECO:0000313" key="3">
    <source>
        <dbReference type="Proteomes" id="UP001050975"/>
    </source>
</evidence>
<protein>
    <recommendedName>
        <fullName evidence="1">DUF1400 domain-containing protein</fullName>
    </recommendedName>
</protein>
<gene>
    <name evidence="2" type="ORF">MiSe_38290</name>
</gene>
<evidence type="ECO:0000259" key="1">
    <source>
        <dbReference type="Pfam" id="PF07176"/>
    </source>
</evidence>
<comment type="caution">
    <text evidence="2">The sequence shown here is derived from an EMBL/GenBank/DDBJ whole genome shotgun (WGS) entry which is preliminary data.</text>
</comment>
<dbReference type="AlphaFoldDB" id="A0AAV3X9H4"/>
<evidence type="ECO:0000313" key="2">
    <source>
        <dbReference type="EMBL" id="GET39068.1"/>
    </source>
</evidence>
<organism evidence="2 3">
    <name type="scientific">Microseira wollei NIES-4236</name>
    <dbReference type="NCBI Taxonomy" id="2530354"/>
    <lineage>
        <taxon>Bacteria</taxon>
        <taxon>Bacillati</taxon>
        <taxon>Cyanobacteriota</taxon>
        <taxon>Cyanophyceae</taxon>
        <taxon>Oscillatoriophycideae</taxon>
        <taxon>Aerosakkonematales</taxon>
        <taxon>Aerosakkonemataceae</taxon>
        <taxon>Microseira</taxon>
    </lineage>
</organism>
<feature type="domain" description="DUF1400" evidence="1">
    <location>
        <begin position="115"/>
        <end position="234"/>
    </location>
</feature>
<reference evidence="2" key="1">
    <citation type="submission" date="2019-10" db="EMBL/GenBank/DDBJ databases">
        <title>Draft genome sequece of Microseira wollei NIES-4236.</title>
        <authorList>
            <person name="Yamaguchi H."/>
            <person name="Suzuki S."/>
            <person name="Kawachi M."/>
        </authorList>
    </citation>
    <scope>NUCLEOTIDE SEQUENCE</scope>
    <source>
        <strain evidence="2">NIES-4236</strain>
    </source>
</reference>
<dbReference type="InterPro" id="IPR010802">
    <property type="entry name" value="DUF1400"/>
</dbReference>
<accession>A0AAV3X9H4</accession>
<sequence length="241" mass="26973">MAAVTVTWIKAYSSLRGMEALVVADIVFTLTWFECAQFSHIAWWVLSLWAGEESKGYRYNKISQRCPNRQLYDWGERRNYYSCEIIMRSLLFFLRRALFFASTVAVCLNGTDAGAADRIVLKYGFLQNSISVRELSTLAETGKVSDSLETSLNRLQQNPQDIRRTLTQPVNVNPILLDRVLNSPAGDLILDQISQVVSTSSNRANRQALRSALVLSATRDGQISLIELIATVPTFLQGGEG</sequence>
<dbReference type="EMBL" id="BLAY01000058">
    <property type="protein sequence ID" value="GET39068.1"/>
    <property type="molecule type" value="Genomic_DNA"/>
</dbReference>
<keyword evidence="3" id="KW-1185">Reference proteome</keyword>
<dbReference type="Proteomes" id="UP001050975">
    <property type="component" value="Unassembled WGS sequence"/>
</dbReference>
<dbReference type="Pfam" id="PF07176">
    <property type="entry name" value="DUF1400"/>
    <property type="match status" value="1"/>
</dbReference>
<proteinExistence type="predicted"/>
<name>A0AAV3X9H4_9CYAN</name>